<proteinExistence type="predicted"/>
<dbReference type="Proteomes" id="UP000789901">
    <property type="component" value="Unassembled WGS sequence"/>
</dbReference>
<feature type="non-terminal residue" evidence="1">
    <location>
        <position position="1"/>
    </location>
</feature>
<reference evidence="1 2" key="1">
    <citation type="submission" date="2021-06" db="EMBL/GenBank/DDBJ databases">
        <authorList>
            <person name="Kallberg Y."/>
            <person name="Tangrot J."/>
            <person name="Rosling A."/>
        </authorList>
    </citation>
    <scope>NUCLEOTIDE SEQUENCE [LARGE SCALE GENOMIC DNA]</scope>
    <source>
        <strain evidence="1 2">120-4 pot B 10/14</strain>
    </source>
</reference>
<evidence type="ECO:0000313" key="2">
    <source>
        <dbReference type="Proteomes" id="UP000789901"/>
    </source>
</evidence>
<keyword evidence="2" id="KW-1185">Reference proteome</keyword>
<evidence type="ECO:0000313" key="1">
    <source>
        <dbReference type="EMBL" id="CAG8815413.1"/>
    </source>
</evidence>
<gene>
    <name evidence="1" type="ORF">GMARGA_LOCUS26287</name>
</gene>
<organism evidence="1 2">
    <name type="scientific">Gigaspora margarita</name>
    <dbReference type="NCBI Taxonomy" id="4874"/>
    <lineage>
        <taxon>Eukaryota</taxon>
        <taxon>Fungi</taxon>
        <taxon>Fungi incertae sedis</taxon>
        <taxon>Mucoromycota</taxon>
        <taxon>Glomeromycotina</taxon>
        <taxon>Glomeromycetes</taxon>
        <taxon>Diversisporales</taxon>
        <taxon>Gigasporaceae</taxon>
        <taxon>Gigaspora</taxon>
    </lineage>
</organism>
<sequence length="129" mass="14873">YECLLVDSKHELDVLMATIDYTGFPVSYLYVAASKNRDMRSILTKWFLYLRNHGIDNVNTFLSDKDFAQISSAQLSSFKISCNISYNAIEANRQCSFIDPSWTSARNKQLSNQKTNSKVFCAQFYRNIL</sequence>
<name>A0ABN7W3T5_GIGMA</name>
<protein>
    <submittedName>
        <fullName evidence="1">38117_t:CDS:1</fullName>
    </submittedName>
</protein>
<dbReference type="EMBL" id="CAJVQB010030345">
    <property type="protein sequence ID" value="CAG8815413.1"/>
    <property type="molecule type" value="Genomic_DNA"/>
</dbReference>
<accession>A0ABN7W3T5</accession>
<comment type="caution">
    <text evidence="1">The sequence shown here is derived from an EMBL/GenBank/DDBJ whole genome shotgun (WGS) entry which is preliminary data.</text>
</comment>